<comment type="catalytic activity">
    <reaction evidence="1">
        <text>S-ubiquitinyl-[E2 ubiquitin-conjugating enzyme]-L-cysteine + [acceptor protein]-L-lysine = [E2 ubiquitin-conjugating enzyme]-L-cysteine + N(6)-ubiquitinyl-[acceptor protein]-L-lysine.</text>
        <dbReference type="EC" id="2.3.2.27"/>
    </reaction>
</comment>
<keyword evidence="6" id="KW-0479">Metal-binding</keyword>
<evidence type="ECO:0000259" key="13">
    <source>
        <dbReference type="Pfam" id="PF12483"/>
    </source>
</evidence>
<dbReference type="Pfam" id="PF12483">
    <property type="entry name" value="GIDE"/>
    <property type="match status" value="1"/>
</dbReference>
<evidence type="ECO:0000256" key="4">
    <source>
        <dbReference type="ARBA" id="ARBA00022679"/>
    </source>
</evidence>
<comment type="caution">
    <text evidence="14">The sequence shown here is derived from an EMBL/GenBank/DDBJ whole genome shotgun (WGS) entry which is preliminary data.</text>
</comment>
<evidence type="ECO:0000256" key="2">
    <source>
        <dbReference type="ARBA" id="ARBA00004141"/>
    </source>
</evidence>
<dbReference type="GO" id="GO:0016020">
    <property type="term" value="C:membrane"/>
    <property type="evidence" value="ECO:0007669"/>
    <property type="project" value="UniProtKB-SubCell"/>
</dbReference>
<keyword evidence="5 12" id="KW-0812">Transmembrane</keyword>
<feature type="domain" description="E3 Ubiquitin ligase MUL1-like" evidence="13">
    <location>
        <begin position="103"/>
        <end position="254"/>
    </location>
</feature>
<gene>
    <name evidence="14" type="ORF">FOE67_20970</name>
</gene>
<organism evidence="14 15">
    <name type="scientific">Streptomyces calidiresistens</name>
    <dbReference type="NCBI Taxonomy" id="1485586"/>
    <lineage>
        <taxon>Bacteria</taxon>
        <taxon>Bacillati</taxon>
        <taxon>Actinomycetota</taxon>
        <taxon>Actinomycetes</taxon>
        <taxon>Kitasatosporales</taxon>
        <taxon>Streptomycetaceae</taxon>
        <taxon>Streptomyces</taxon>
    </lineage>
</organism>
<comment type="subcellular location">
    <subcellularLocation>
        <location evidence="2">Membrane</location>
        <topology evidence="2">Multi-pass membrane protein</topology>
    </subcellularLocation>
</comment>
<evidence type="ECO:0000313" key="15">
    <source>
        <dbReference type="Proteomes" id="UP000530234"/>
    </source>
</evidence>
<evidence type="ECO:0000256" key="5">
    <source>
        <dbReference type="ARBA" id="ARBA00022692"/>
    </source>
</evidence>
<evidence type="ECO:0000313" key="14">
    <source>
        <dbReference type="EMBL" id="MBB0231901.1"/>
    </source>
</evidence>
<evidence type="ECO:0000256" key="8">
    <source>
        <dbReference type="ARBA" id="ARBA00022786"/>
    </source>
</evidence>
<evidence type="ECO:0000256" key="10">
    <source>
        <dbReference type="ARBA" id="ARBA00022989"/>
    </source>
</evidence>
<keyword evidence="11 12" id="KW-0472">Membrane</keyword>
<evidence type="ECO:0000256" key="1">
    <source>
        <dbReference type="ARBA" id="ARBA00000900"/>
    </source>
</evidence>
<evidence type="ECO:0000256" key="3">
    <source>
        <dbReference type="ARBA" id="ARBA00012483"/>
    </source>
</evidence>
<accession>A0A7W3T708</accession>
<proteinExistence type="predicted"/>
<feature type="transmembrane region" description="Helical" evidence="12">
    <location>
        <begin position="242"/>
        <end position="263"/>
    </location>
</feature>
<evidence type="ECO:0000256" key="9">
    <source>
        <dbReference type="ARBA" id="ARBA00022833"/>
    </source>
</evidence>
<protein>
    <recommendedName>
        <fullName evidence="3">RING-type E3 ubiquitin transferase</fullName>
        <ecNumber evidence="3">2.3.2.27</ecNumber>
    </recommendedName>
</protein>
<sequence>MVMIWIGVTGLVLAGIFLLVARSAAKRVRGIAGTETSTIAELHELHRAAEEAAGAGHFRYRCEIVADTVVPEGGPLVSELARRECVWHKHRVTHKYWEMRTDNEGNRRREEKSRVVSQHVSAEDLLVRDATGDILVRPGKKEIDRPEKILDRFERDTGSGSGGLSFGGFTLSLPSDGGSIGFQQEEWVVAPGRRLYVLGEVSDDHGRLVIGPPSDGGLFIVSTRSEEELLGAARGRERGFGIAGRVLGVVGALLIVAGAVSALL</sequence>
<dbReference type="GO" id="GO:0016567">
    <property type="term" value="P:protein ubiquitination"/>
    <property type="evidence" value="ECO:0007669"/>
    <property type="project" value="InterPro"/>
</dbReference>
<dbReference type="GO" id="GO:0008270">
    <property type="term" value="F:zinc ion binding"/>
    <property type="evidence" value="ECO:0007669"/>
    <property type="project" value="UniProtKB-KW"/>
</dbReference>
<dbReference type="AlphaFoldDB" id="A0A7W3T708"/>
<keyword evidence="10 12" id="KW-1133">Transmembrane helix</keyword>
<reference evidence="15" key="1">
    <citation type="submission" date="2019-10" db="EMBL/GenBank/DDBJ databases">
        <title>Streptomyces sp. nov., a novel actinobacterium isolated from alkaline environment.</title>
        <authorList>
            <person name="Golinska P."/>
        </authorList>
    </citation>
    <scope>NUCLEOTIDE SEQUENCE [LARGE SCALE GENOMIC DNA]</scope>
    <source>
        <strain evidence="15">DSM 42108</strain>
    </source>
</reference>
<dbReference type="EC" id="2.3.2.27" evidence="3"/>
<keyword evidence="15" id="KW-1185">Reference proteome</keyword>
<keyword evidence="4" id="KW-0808">Transferase</keyword>
<name>A0A7W3T708_9ACTN</name>
<dbReference type="Proteomes" id="UP000530234">
    <property type="component" value="Unassembled WGS sequence"/>
</dbReference>
<dbReference type="EMBL" id="VKHS01000674">
    <property type="protein sequence ID" value="MBB0231901.1"/>
    <property type="molecule type" value="Genomic_DNA"/>
</dbReference>
<evidence type="ECO:0000256" key="12">
    <source>
        <dbReference type="SAM" id="Phobius"/>
    </source>
</evidence>
<evidence type="ECO:0000256" key="11">
    <source>
        <dbReference type="ARBA" id="ARBA00023136"/>
    </source>
</evidence>
<evidence type="ECO:0000256" key="6">
    <source>
        <dbReference type="ARBA" id="ARBA00022723"/>
    </source>
</evidence>
<keyword evidence="9" id="KW-0862">Zinc</keyword>
<keyword evidence="7" id="KW-0863">Zinc-finger</keyword>
<dbReference type="RefSeq" id="WP_182666453.1">
    <property type="nucleotide sequence ID" value="NZ_VKHS01000674.1"/>
</dbReference>
<dbReference type="GO" id="GO:0061630">
    <property type="term" value="F:ubiquitin protein ligase activity"/>
    <property type="evidence" value="ECO:0007669"/>
    <property type="project" value="UniProtKB-EC"/>
</dbReference>
<dbReference type="InterPro" id="IPR022170">
    <property type="entry name" value="MUL1-like"/>
</dbReference>
<evidence type="ECO:0000256" key="7">
    <source>
        <dbReference type="ARBA" id="ARBA00022771"/>
    </source>
</evidence>
<keyword evidence="8" id="KW-0833">Ubl conjugation pathway</keyword>